<dbReference type="EMBL" id="CP038033">
    <property type="protein sequence ID" value="QBQ55494.1"/>
    <property type="molecule type" value="Genomic_DNA"/>
</dbReference>
<evidence type="ECO:0000256" key="1">
    <source>
        <dbReference type="SAM" id="SignalP"/>
    </source>
</evidence>
<keyword evidence="3" id="KW-1185">Reference proteome</keyword>
<sequence>MQTIVKILFGLIVFGLSCLSPSASAQEKAAYFQKPTIAFSGFLDVYYGFDFNQPPDSHRPDFLFNHHRHNAVDINLGLLQAHVDGGKYQANLGLMVGTYPQQNLAHEPEWLRNIFAANVGIALIQDDRLWLDVGIFESHIGFESALSADNWTLTRSLVAENSPYYLAGAKLTWNPSTQWQLAALMVNGWQRIQRVSGSTLPSFGTQTTYTFSENARLNWSTFIGTDDPDKTRRMRYFSNSYGQFQLTEKIGLIAGIDVGFQQTAKGRSDHDVWFGTVLIARYAFSKTWAMAVRGEYYRDNTEVIVTTEQMEGFETAGFSANIDYNAHKNVFCRLEIRWLKSSNAIFAKNTTMSHNNVLLIGSIALRF</sequence>
<name>A0A4P7C1Y1_9GAMM</name>
<dbReference type="OrthoDB" id="103154at2"/>
<dbReference type="Pfam" id="PF07642">
    <property type="entry name" value="BBP2"/>
    <property type="match status" value="1"/>
</dbReference>
<organism evidence="2 3">
    <name type="scientific">Nitrosococcus wardiae</name>
    <dbReference type="NCBI Taxonomy" id="1814290"/>
    <lineage>
        <taxon>Bacteria</taxon>
        <taxon>Pseudomonadati</taxon>
        <taxon>Pseudomonadota</taxon>
        <taxon>Gammaproteobacteria</taxon>
        <taxon>Chromatiales</taxon>
        <taxon>Chromatiaceae</taxon>
        <taxon>Nitrosococcus</taxon>
    </lineage>
</organism>
<gene>
    <name evidence="2" type="ORF">E3U44_13985</name>
</gene>
<evidence type="ECO:0000313" key="3">
    <source>
        <dbReference type="Proteomes" id="UP000294325"/>
    </source>
</evidence>
<evidence type="ECO:0000313" key="2">
    <source>
        <dbReference type="EMBL" id="QBQ55494.1"/>
    </source>
</evidence>
<keyword evidence="1" id="KW-0732">Signal</keyword>
<reference evidence="2 3" key="1">
    <citation type="submission" date="2019-03" db="EMBL/GenBank/DDBJ databases">
        <title>The genome sequence of Nitrosococcus wardiae strain D1FHST reveals the archetypal metabolic capacity of ammonia-oxidizing Gammaproteobacteria.</title>
        <authorList>
            <person name="Wang L."/>
            <person name="Lim C.K."/>
            <person name="Hanson T.E."/>
            <person name="Dang H."/>
            <person name="Klotz M.G."/>
        </authorList>
    </citation>
    <scope>NUCLEOTIDE SEQUENCE [LARGE SCALE GENOMIC DNA]</scope>
    <source>
        <strain evidence="2 3">D1FHS</strain>
    </source>
</reference>
<accession>A0A4P7C1Y1</accession>
<dbReference type="AlphaFoldDB" id="A0A4P7C1Y1"/>
<dbReference type="KEGG" id="nwr:E3U44_13985"/>
<dbReference type="InterPro" id="IPR011486">
    <property type="entry name" value="BBP2"/>
</dbReference>
<protein>
    <submittedName>
        <fullName evidence="2">Porin</fullName>
    </submittedName>
</protein>
<proteinExistence type="predicted"/>
<feature type="signal peptide" evidence="1">
    <location>
        <begin position="1"/>
        <end position="25"/>
    </location>
</feature>
<feature type="chain" id="PRO_5020305077" evidence="1">
    <location>
        <begin position="26"/>
        <end position="367"/>
    </location>
</feature>
<dbReference type="PROSITE" id="PS51257">
    <property type="entry name" value="PROKAR_LIPOPROTEIN"/>
    <property type="match status" value="1"/>
</dbReference>
<dbReference type="Proteomes" id="UP000294325">
    <property type="component" value="Chromosome"/>
</dbReference>